<dbReference type="STRING" id="320778.ABT57_02150"/>
<dbReference type="PROSITE" id="PS50887">
    <property type="entry name" value="GGDEF"/>
    <property type="match status" value="1"/>
</dbReference>
<dbReference type="PANTHER" id="PTHR45138">
    <property type="entry name" value="REGULATORY COMPONENTS OF SENSORY TRANSDUCTION SYSTEM"/>
    <property type="match status" value="1"/>
</dbReference>
<dbReference type="FunFam" id="3.30.70.270:FF:000001">
    <property type="entry name" value="Diguanylate cyclase domain protein"/>
    <property type="match status" value="1"/>
</dbReference>
<feature type="domain" description="GGDEF" evidence="5">
    <location>
        <begin position="242"/>
        <end position="376"/>
    </location>
</feature>
<accession>A0A0J1HJ19</accession>
<dbReference type="SMART" id="SM00267">
    <property type="entry name" value="GGDEF"/>
    <property type="match status" value="1"/>
</dbReference>
<gene>
    <name evidence="6" type="ORF">ABT57_02150</name>
</gene>
<comment type="cofactor">
    <cofactor evidence="1">
        <name>Mg(2+)</name>
        <dbReference type="ChEBI" id="CHEBI:18420"/>
    </cofactor>
</comment>
<evidence type="ECO:0000313" key="7">
    <source>
        <dbReference type="Proteomes" id="UP000035909"/>
    </source>
</evidence>
<keyword evidence="4" id="KW-0472">Membrane</keyword>
<dbReference type="SUPFAM" id="SSF55073">
    <property type="entry name" value="Nucleotide cyclase"/>
    <property type="match status" value="1"/>
</dbReference>
<dbReference type="InterPro" id="IPR029787">
    <property type="entry name" value="Nucleotide_cyclase"/>
</dbReference>
<dbReference type="Pfam" id="PF00990">
    <property type="entry name" value="GGDEF"/>
    <property type="match status" value="1"/>
</dbReference>
<evidence type="ECO:0000256" key="4">
    <source>
        <dbReference type="SAM" id="Phobius"/>
    </source>
</evidence>
<proteinExistence type="predicted"/>
<feature type="transmembrane region" description="Helical" evidence="4">
    <location>
        <begin position="70"/>
        <end position="88"/>
    </location>
</feature>
<dbReference type="EMBL" id="LDOU01000002">
    <property type="protein sequence ID" value="KLV11556.1"/>
    <property type="molecule type" value="Genomic_DNA"/>
</dbReference>
<dbReference type="CDD" id="cd01949">
    <property type="entry name" value="GGDEF"/>
    <property type="match status" value="1"/>
</dbReference>
<evidence type="ECO:0000256" key="3">
    <source>
        <dbReference type="ARBA" id="ARBA00034247"/>
    </source>
</evidence>
<dbReference type="GO" id="GO:0052621">
    <property type="term" value="F:diguanylate cyclase activity"/>
    <property type="evidence" value="ECO:0007669"/>
    <property type="project" value="UniProtKB-EC"/>
</dbReference>
<dbReference type="AlphaFoldDB" id="A0A0J1HJ19"/>
<dbReference type="RefSeq" id="WP_047883515.1">
    <property type="nucleotide sequence ID" value="NZ_CP071325.1"/>
</dbReference>
<dbReference type="EC" id="2.7.7.65" evidence="2"/>
<feature type="transmembrane region" description="Helical" evidence="4">
    <location>
        <begin position="41"/>
        <end position="58"/>
    </location>
</feature>
<dbReference type="GO" id="GO:0005886">
    <property type="term" value="C:plasma membrane"/>
    <property type="evidence" value="ECO:0007669"/>
    <property type="project" value="TreeGrafter"/>
</dbReference>
<dbReference type="PANTHER" id="PTHR45138:SF9">
    <property type="entry name" value="DIGUANYLATE CYCLASE DGCM-RELATED"/>
    <property type="match status" value="1"/>
</dbReference>
<dbReference type="PATRIC" id="fig|320778.3.peg.456"/>
<evidence type="ECO:0000256" key="1">
    <source>
        <dbReference type="ARBA" id="ARBA00001946"/>
    </source>
</evidence>
<dbReference type="GO" id="GO:0043709">
    <property type="term" value="P:cell adhesion involved in single-species biofilm formation"/>
    <property type="evidence" value="ECO:0007669"/>
    <property type="project" value="TreeGrafter"/>
</dbReference>
<protein>
    <recommendedName>
        <fullName evidence="2">diguanylate cyclase</fullName>
        <ecNumber evidence="2">2.7.7.65</ecNumber>
    </recommendedName>
</protein>
<keyword evidence="4" id="KW-0812">Transmembrane</keyword>
<feature type="transmembrane region" description="Helical" evidence="4">
    <location>
        <begin position="100"/>
        <end position="118"/>
    </location>
</feature>
<evidence type="ECO:0000259" key="5">
    <source>
        <dbReference type="PROSITE" id="PS50887"/>
    </source>
</evidence>
<keyword evidence="4" id="KW-1133">Transmembrane helix</keyword>
<keyword evidence="7" id="KW-1185">Reference proteome</keyword>
<dbReference type="Proteomes" id="UP000035909">
    <property type="component" value="Unassembled WGS sequence"/>
</dbReference>
<dbReference type="InterPro" id="IPR050469">
    <property type="entry name" value="Diguanylate_Cyclase"/>
</dbReference>
<dbReference type="NCBIfam" id="TIGR00254">
    <property type="entry name" value="GGDEF"/>
    <property type="match status" value="1"/>
</dbReference>
<dbReference type="InterPro" id="IPR043128">
    <property type="entry name" value="Rev_trsase/Diguanyl_cyclase"/>
</dbReference>
<evidence type="ECO:0000256" key="2">
    <source>
        <dbReference type="ARBA" id="ARBA00012528"/>
    </source>
</evidence>
<evidence type="ECO:0000313" key="6">
    <source>
        <dbReference type="EMBL" id="KLV11556.1"/>
    </source>
</evidence>
<dbReference type="InterPro" id="IPR000160">
    <property type="entry name" value="GGDEF_dom"/>
</dbReference>
<name>A0A0J1HJ19_9GAMM</name>
<sequence>MHEAPGQLLKTIKLYIPDLWSAKAHSASFRETRSGYLRSRITMLACVWGVLVIAWIPFDLLFLPSGHGEAIALSRALLGAFLFALARANHQQTSLRHAQLCMSLLVIGLNLFYLHAVWQLDFPLVYSGFIYGYTLLPIIHVAVLTILPVTLKESLGLLAITAATQLYVDQQAGRIFTPENLADYWLQNVLALMVLWSQLSKLYMLMRLYRQATLDPLTGVYNRRMLLQQAQKSLQLCDIKKQPFSVLIFDIDKFKRINDTWGHSTGDKVLRGFATFLQGNIRKSDLFGRYGGEEFVLFLPNCNADNAQQIADRMLSAIRQLDLPTGYDQSTLHITTSIGIASYTNGDTLSSMMERADRALYECKDSGRDCARYHSVGYRYAGDERRKAVA</sequence>
<feature type="transmembrane region" description="Helical" evidence="4">
    <location>
        <begin position="124"/>
        <end position="147"/>
    </location>
</feature>
<organism evidence="6 7">
    <name type="scientific">Photobacterium ganghwense</name>
    <dbReference type="NCBI Taxonomy" id="320778"/>
    <lineage>
        <taxon>Bacteria</taxon>
        <taxon>Pseudomonadati</taxon>
        <taxon>Pseudomonadota</taxon>
        <taxon>Gammaproteobacteria</taxon>
        <taxon>Vibrionales</taxon>
        <taxon>Vibrionaceae</taxon>
        <taxon>Photobacterium</taxon>
    </lineage>
</organism>
<comment type="caution">
    <text evidence="6">The sequence shown here is derived from an EMBL/GenBank/DDBJ whole genome shotgun (WGS) entry which is preliminary data.</text>
</comment>
<reference evidence="6 7" key="1">
    <citation type="submission" date="2015-05" db="EMBL/GenBank/DDBJ databases">
        <title>Photobacterium galathea sp. nov.</title>
        <authorList>
            <person name="Machado H."/>
            <person name="Gram L."/>
        </authorList>
    </citation>
    <scope>NUCLEOTIDE SEQUENCE [LARGE SCALE GENOMIC DNA]</scope>
    <source>
        <strain evidence="6 7">DSM 22954</strain>
    </source>
</reference>
<comment type="catalytic activity">
    <reaction evidence="3">
        <text>2 GTP = 3',3'-c-di-GMP + 2 diphosphate</text>
        <dbReference type="Rhea" id="RHEA:24898"/>
        <dbReference type="ChEBI" id="CHEBI:33019"/>
        <dbReference type="ChEBI" id="CHEBI:37565"/>
        <dbReference type="ChEBI" id="CHEBI:58805"/>
        <dbReference type="EC" id="2.7.7.65"/>
    </reaction>
</comment>
<dbReference type="GO" id="GO:1902201">
    <property type="term" value="P:negative regulation of bacterial-type flagellum-dependent cell motility"/>
    <property type="evidence" value="ECO:0007669"/>
    <property type="project" value="TreeGrafter"/>
</dbReference>
<dbReference type="Gene3D" id="3.30.70.270">
    <property type="match status" value="1"/>
</dbReference>